<sequence>MELYLRIKGVLIGGAYGDAMGMPTEFWTQEHIRVRFPKGIEELLPSQEDDFFGRTMVAGEITDDTINTMMIAKMIIENHGIINTESYINQLIQWKNESNVAALVCGPSTLKALEAIERGVSVEETGKFGTTNGAAMKISPIGMISDYRDIDALIQKVSMICKPSHNTSIAIQGASIVAGIVSYVVSGGKDIERIWNLAEVIAGQALNRGFRLPSASIIQRMKLAKEIIRNCTISEALENLYEVIGTGVETIETIPSVLAVIEISKGDPMLAAKLSASLGGDTDTIGAIATGICGGMNPNFSDSLIQDLERTNHLNFDELSNALSLLSPFNTNGN</sequence>
<organism evidence="1 2">
    <name type="scientific">Anoxybacterium hadale</name>
    <dbReference type="NCBI Taxonomy" id="3408580"/>
    <lineage>
        <taxon>Bacteria</taxon>
        <taxon>Bacillati</taxon>
        <taxon>Bacillota</taxon>
        <taxon>Clostridia</taxon>
        <taxon>Peptostreptococcales</taxon>
        <taxon>Anaerovoracaceae</taxon>
        <taxon>Anoxybacterium</taxon>
    </lineage>
</organism>
<keyword evidence="2" id="KW-1185">Reference proteome</keyword>
<evidence type="ECO:0000313" key="1">
    <source>
        <dbReference type="EMBL" id="QOX65601.1"/>
    </source>
</evidence>
<evidence type="ECO:0000313" key="2">
    <source>
        <dbReference type="Proteomes" id="UP000594014"/>
    </source>
</evidence>
<proteinExistence type="predicted"/>
<dbReference type="Proteomes" id="UP000594014">
    <property type="component" value="Chromosome"/>
</dbReference>
<gene>
    <name evidence="1" type="ORF">FRZ06_20695</name>
</gene>
<accession>A0ACD1AH01</accession>
<reference evidence="1" key="1">
    <citation type="submission" date="2019-08" db="EMBL/GenBank/DDBJ databases">
        <title>Genome sequence of Clostridiales bacterium MT110.</title>
        <authorList>
            <person name="Cao J."/>
        </authorList>
    </citation>
    <scope>NUCLEOTIDE SEQUENCE</scope>
    <source>
        <strain evidence="1">MT110</strain>
    </source>
</reference>
<protein>
    <submittedName>
        <fullName evidence="1">ADP-ribosylglycohydrolase</fullName>
    </submittedName>
</protein>
<dbReference type="EMBL" id="CP042469">
    <property type="protein sequence ID" value="QOX65601.1"/>
    <property type="molecule type" value="Genomic_DNA"/>
</dbReference>
<name>A0ACD1AH01_9FIRM</name>